<organism evidence="2 3">
    <name type="scientific">Daphnia pulex</name>
    <name type="common">Water flea</name>
    <dbReference type="NCBI Taxonomy" id="6669"/>
    <lineage>
        <taxon>Eukaryota</taxon>
        <taxon>Metazoa</taxon>
        <taxon>Ecdysozoa</taxon>
        <taxon>Arthropoda</taxon>
        <taxon>Crustacea</taxon>
        <taxon>Branchiopoda</taxon>
        <taxon>Diplostraca</taxon>
        <taxon>Cladocera</taxon>
        <taxon>Anomopoda</taxon>
        <taxon>Daphniidae</taxon>
        <taxon>Daphnia</taxon>
    </lineage>
</organism>
<dbReference type="AlphaFoldDB" id="E9H878"/>
<gene>
    <name evidence="2" type="ORF">DAPPUDRAFT_111133</name>
</gene>
<proteinExistence type="predicted"/>
<dbReference type="HOGENOM" id="CLU_2099335_0_0_1"/>
<evidence type="ECO:0000256" key="1">
    <source>
        <dbReference type="SAM" id="MobiDB-lite"/>
    </source>
</evidence>
<dbReference type="KEGG" id="dpx:DAPPUDRAFT_111133"/>
<protein>
    <submittedName>
        <fullName evidence="2">Uncharacterized protein</fullName>
    </submittedName>
</protein>
<keyword evidence="3" id="KW-1185">Reference proteome</keyword>
<name>E9H878_DAPPU</name>
<accession>E9H878</accession>
<reference evidence="2 3" key="1">
    <citation type="journal article" date="2011" name="Science">
        <title>The ecoresponsive genome of Daphnia pulex.</title>
        <authorList>
            <person name="Colbourne J.K."/>
            <person name="Pfrender M.E."/>
            <person name="Gilbert D."/>
            <person name="Thomas W.K."/>
            <person name="Tucker A."/>
            <person name="Oakley T.H."/>
            <person name="Tokishita S."/>
            <person name="Aerts A."/>
            <person name="Arnold G.J."/>
            <person name="Basu M.K."/>
            <person name="Bauer D.J."/>
            <person name="Caceres C.E."/>
            <person name="Carmel L."/>
            <person name="Casola C."/>
            <person name="Choi J.H."/>
            <person name="Detter J.C."/>
            <person name="Dong Q."/>
            <person name="Dusheyko S."/>
            <person name="Eads B.D."/>
            <person name="Frohlich T."/>
            <person name="Geiler-Samerotte K.A."/>
            <person name="Gerlach D."/>
            <person name="Hatcher P."/>
            <person name="Jogdeo S."/>
            <person name="Krijgsveld J."/>
            <person name="Kriventseva E.V."/>
            <person name="Kultz D."/>
            <person name="Laforsch C."/>
            <person name="Lindquist E."/>
            <person name="Lopez J."/>
            <person name="Manak J.R."/>
            <person name="Muller J."/>
            <person name="Pangilinan J."/>
            <person name="Patwardhan R.P."/>
            <person name="Pitluck S."/>
            <person name="Pritham E.J."/>
            <person name="Rechtsteiner A."/>
            <person name="Rho M."/>
            <person name="Rogozin I.B."/>
            <person name="Sakarya O."/>
            <person name="Salamov A."/>
            <person name="Schaack S."/>
            <person name="Shapiro H."/>
            <person name="Shiga Y."/>
            <person name="Skalitzky C."/>
            <person name="Smith Z."/>
            <person name="Souvorov A."/>
            <person name="Sung W."/>
            <person name="Tang Z."/>
            <person name="Tsuchiya D."/>
            <person name="Tu H."/>
            <person name="Vos H."/>
            <person name="Wang M."/>
            <person name="Wolf Y.I."/>
            <person name="Yamagata H."/>
            <person name="Yamada T."/>
            <person name="Ye Y."/>
            <person name="Shaw J.R."/>
            <person name="Andrews J."/>
            <person name="Crease T.J."/>
            <person name="Tang H."/>
            <person name="Lucas S.M."/>
            <person name="Robertson H.M."/>
            <person name="Bork P."/>
            <person name="Koonin E.V."/>
            <person name="Zdobnov E.M."/>
            <person name="Grigoriev I.V."/>
            <person name="Lynch M."/>
            <person name="Boore J.L."/>
        </authorList>
    </citation>
    <scope>NUCLEOTIDE SEQUENCE [LARGE SCALE GENOMIC DNA]</scope>
</reference>
<dbReference type="EMBL" id="GL732603">
    <property type="protein sequence ID" value="EFX72074.1"/>
    <property type="molecule type" value="Genomic_DNA"/>
</dbReference>
<evidence type="ECO:0000313" key="3">
    <source>
        <dbReference type="Proteomes" id="UP000000305"/>
    </source>
</evidence>
<evidence type="ECO:0000313" key="2">
    <source>
        <dbReference type="EMBL" id="EFX72074.1"/>
    </source>
</evidence>
<sequence length="116" mass="12939">MWLQALDDLFSACASKIYVSLKKNGSNYFGSFVYVAYERNQAVRHYCVDVEECDVERTAPSIYCANPQREEDGVQIHEYLQSGSSPKIHSRGKKKSQDDSSSSYGSHSSDDNAANA</sequence>
<feature type="region of interest" description="Disordered" evidence="1">
    <location>
        <begin position="78"/>
        <end position="116"/>
    </location>
</feature>
<dbReference type="InParanoid" id="E9H878"/>
<dbReference type="Proteomes" id="UP000000305">
    <property type="component" value="Unassembled WGS sequence"/>
</dbReference>